<reference evidence="1" key="1">
    <citation type="submission" date="2019-07" db="EMBL/GenBank/DDBJ databases">
        <authorList>
            <person name="Dittberner H."/>
        </authorList>
    </citation>
    <scope>NUCLEOTIDE SEQUENCE [LARGE SCALE GENOMIC DNA]</scope>
</reference>
<protein>
    <submittedName>
        <fullName evidence="1">Uncharacterized protein</fullName>
    </submittedName>
</protein>
<evidence type="ECO:0000313" key="1">
    <source>
        <dbReference type="EMBL" id="VVA91791.1"/>
    </source>
</evidence>
<sequence length="72" mass="8466">MRNDPNQFDPLLLHFGIKPDDYFGNGCGLRSTLSFDMFHPDQRNIYIQGLVASREIALGEYFSRRVYRLRIL</sequence>
<organism evidence="1 2">
    <name type="scientific">Arabis nemorensis</name>
    <dbReference type="NCBI Taxonomy" id="586526"/>
    <lineage>
        <taxon>Eukaryota</taxon>
        <taxon>Viridiplantae</taxon>
        <taxon>Streptophyta</taxon>
        <taxon>Embryophyta</taxon>
        <taxon>Tracheophyta</taxon>
        <taxon>Spermatophyta</taxon>
        <taxon>Magnoliopsida</taxon>
        <taxon>eudicotyledons</taxon>
        <taxon>Gunneridae</taxon>
        <taxon>Pentapetalae</taxon>
        <taxon>rosids</taxon>
        <taxon>malvids</taxon>
        <taxon>Brassicales</taxon>
        <taxon>Brassicaceae</taxon>
        <taxon>Arabideae</taxon>
        <taxon>Arabis</taxon>
    </lineage>
</organism>
<keyword evidence="2" id="KW-1185">Reference proteome</keyword>
<proteinExistence type="predicted"/>
<accession>A0A565AR17</accession>
<dbReference type="AlphaFoldDB" id="A0A565AR17"/>
<evidence type="ECO:0000313" key="2">
    <source>
        <dbReference type="Proteomes" id="UP000489600"/>
    </source>
</evidence>
<name>A0A565AR17_9BRAS</name>
<dbReference type="EMBL" id="CABITT030000001">
    <property type="protein sequence ID" value="VVA91791.1"/>
    <property type="molecule type" value="Genomic_DNA"/>
</dbReference>
<gene>
    <name evidence="1" type="ORF">ANE_LOCUS2236</name>
</gene>
<dbReference type="Proteomes" id="UP000489600">
    <property type="component" value="Unassembled WGS sequence"/>
</dbReference>
<comment type="caution">
    <text evidence="1">The sequence shown here is derived from an EMBL/GenBank/DDBJ whole genome shotgun (WGS) entry which is preliminary data.</text>
</comment>